<proteinExistence type="predicted"/>
<name>A0A6A6IY26_9PLEO</name>
<feature type="compositionally biased region" description="Basic and acidic residues" evidence="1">
    <location>
        <begin position="337"/>
        <end position="346"/>
    </location>
</feature>
<organism evidence="2 3">
    <name type="scientific">Trematosphaeria pertusa</name>
    <dbReference type="NCBI Taxonomy" id="390896"/>
    <lineage>
        <taxon>Eukaryota</taxon>
        <taxon>Fungi</taxon>
        <taxon>Dikarya</taxon>
        <taxon>Ascomycota</taxon>
        <taxon>Pezizomycotina</taxon>
        <taxon>Dothideomycetes</taxon>
        <taxon>Pleosporomycetidae</taxon>
        <taxon>Pleosporales</taxon>
        <taxon>Massarineae</taxon>
        <taxon>Trematosphaeriaceae</taxon>
        <taxon>Trematosphaeria</taxon>
    </lineage>
</organism>
<evidence type="ECO:0000256" key="1">
    <source>
        <dbReference type="SAM" id="MobiDB-lite"/>
    </source>
</evidence>
<dbReference type="RefSeq" id="XP_033690449.1">
    <property type="nucleotide sequence ID" value="XM_033826543.1"/>
</dbReference>
<accession>A0A6A6IY26</accession>
<keyword evidence="3" id="KW-1185">Reference proteome</keyword>
<reference evidence="2" key="1">
    <citation type="journal article" date="2020" name="Stud. Mycol.">
        <title>101 Dothideomycetes genomes: a test case for predicting lifestyles and emergence of pathogens.</title>
        <authorList>
            <person name="Haridas S."/>
            <person name="Albert R."/>
            <person name="Binder M."/>
            <person name="Bloem J."/>
            <person name="Labutti K."/>
            <person name="Salamov A."/>
            <person name="Andreopoulos B."/>
            <person name="Baker S."/>
            <person name="Barry K."/>
            <person name="Bills G."/>
            <person name="Bluhm B."/>
            <person name="Cannon C."/>
            <person name="Castanera R."/>
            <person name="Culley D."/>
            <person name="Daum C."/>
            <person name="Ezra D."/>
            <person name="Gonzalez J."/>
            <person name="Henrissat B."/>
            <person name="Kuo A."/>
            <person name="Liang C."/>
            <person name="Lipzen A."/>
            <person name="Lutzoni F."/>
            <person name="Magnuson J."/>
            <person name="Mondo S."/>
            <person name="Nolan M."/>
            <person name="Ohm R."/>
            <person name="Pangilinan J."/>
            <person name="Park H.-J."/>
            <person name="Ramirez L."/>
            <person name="Alfaro M."/>
            <person name="Sun H."/>
            <person name="Tritt A."/>
            <person name="Yoshinaga Y."/>
            <person name="Zwiers L.-H."/>
            <person name="Turgeon B."/>
            <person name="Goodwin S."/>
            <person name="Spatafora J."/>
            <person name="Crous P."/>
            <person name="Grigoriev I."/>
        </authorList>
    </citation>
    <scope>NUCLEOTIDE SEQUENCE</scope>
    <source>
        <strain evidence="2">CBS 122368</strain>
    </source>
</reference>
<dbReference type="SUPFAM" id="SSF57850">
    <property type="entry name" value="RING/U-box"/>
    <property type="match status" value="1"/>
</dbReference>
<dbReference type="InterPro" id="IPR013083">
    <property type="entry name" value="Znf_RING/FYVE/PHD"/>
</dbReference>
<evidence type="ECO:0008006" key="4">
    <source>
        <dbReference type="Google" id="ProtNLM"/>
    </source>
</evidence>
<dbReference type="OrthoDB" id="5600418at2759"/>
<sequence>MSRTLPVYQAFLASLQPILPSTLPADEACPICKTYFREVYIQLLETVNEDTFALLQHLPFALPYLQLDDPPVRLPCTAGHVFGLSCLKSWMETSRQGNCPYCTESICRYTSIPPLTARHRQRIDFDEEEARIDTLDARRLITDCRRWTSEQRVRIQDHPSEILLRFMVNIAMRLQRPKMQEIDYLFVQFNKTHDDPLDEVYPERPHERKGGVYKQWVLELAKAVELADGQYPEWLKLLLTPEATIMHSRLSVVLWLARDEILTPSALADRLIEDVKLAWIDHLHPHARLNIFLELTVNAYVGRERLLTELKYKHNRYPEAPGEPDRDDQSGEGGGQDDDRNMANREDDLDGGDTEMRDAERGLFDAIHSNTMSKNMWTGALSDRLYPSIVVVEDCST</sequence>
<evidence type="ECO:0000313" key="2">
    <source>
        <dbReference type="EMBL" id="KAF2255445.1"/>
    </source>
</evidence>
<protein>
    <recommendedName>
        <fullName evidence="4">RING-type domain-containing protein</fullName>
    </recommendedName>
</protein>
<dbReference type="AlphaFoldDB" id="A0A6A6IY26"/>
<dbReference type="Gene3D" id="3.30.40.10">
    <property type="entry name" value="Zinc/RING finger domain, C3HC4 (zinc finger)"/>
    <property type="match status" value="1"/>
</dbReference>
<evidence type="ECO:0000313" key="3">
    <source>
        <dbReference type="Proteomes" id="UP000800094"/>
    </source>
</evidence>
<gene>
    <name evidence="2" type="ORF">BU26DRAFT_501012</name>
</gene>
<dbReference type="EMBL" id="ML987190">
    <property type="protein sequence ID" value="KAF2255445.1"/>
    <property type="molecule type" value="Genomic_DNA"/>
</dbReference>
<feature type="region of interest" description="Disordered" evidence="1">
    <location>
        <begin position="316"/>
        <end position="356"/>
    </location>
</feature>
<dbReference type="GeneID" id="54579873"/>
<dbReference type="Proteomes" id="UP000800094">
    <property type="component" value="Unassembled WGS sequence"/>
</dbReference>